<name>A0ABU3C761_9FLAO</name>
<dbReference type="SUPFAM" id="SSF53383">
    <property type="entry name" value="PLP-dependent transferases"/>
    <property type="match status" value="1"/>
</dbReference>
<comment type="caution">
    <text evidence="4">The sequence shown here is derived from an EMBL/GenBank/DDBJ whole genome shotgun (WGS) entry which is preliminary data.</text>
</comment>
<keyword evidence="5" id="KW-1185">Reference proteome</keyword>
<dbReference type="SUPFAM" id="SSF55729">
    <property type="entry name" value="Acyl-CoA N-acyltransferases (Nat)"/>
    <property type="match status" value="1"/>
</dbReference>
<evidence type="ECO:0000313" key="5">
    <source>
        <dbReference type="Proteomes" id="UP001262889"/>
    </source>
</evidence>
<reference evidence="4 5" key="1">
    <citation type="submission" date="2023-09" db="EMBL/GenBank/DDBJ databases">
        <authorList>
            <person name="Rey-Velasco X."/>
        </authorList>
    </citation>
    <scope>NUCLEOTIDE SEQUENCE [LARGE SCALE GENOMIC DNA]</scope>
    <source>
        <strain evidence="4 5">F363</strain>
    </source>
</reference>
<evidence type="ECO:0000256" key="1">
    <source>
        <dbReference type="ARBA" id="ARBA00001933"/>
    </source>
</evidence>
<organism evidence="4 5">
    <name type="scientific">Autumnicola tepida</name>
    <dbReference type="NCBI Taxonomy" id="3075595"/>
    <lineage>
        <taxon>Bacteria</taxon>
        <taxon>Pseudomonadati</taxon>
        <taxon>Bacteroidota</taxon>
        <taxon>Flavobacteriia</taxon>
        <taxon>Flavobacteriales</taxon>
        <taxon>Flavobacteriaceae</taxon>
        <taxon>Autumnicola</taxon>
    </lineage>
</organism>
<protein>
    <submittedName>
        <fullName evidence="4">Aminotransferase class I/II-fold pyridoxal phosphate-dependent enzyme</fullName>
    </submittedName>
</protein>
<dbReference type="PANTHER" id="PTHR13693">
    <property type="entry name" value="CLASS II AMINOTRANSFERASE/8-AMINO-7-OXONONANOATE SYNTHASE"/>
    <property type="match status" value="1"/>
</dbReference>
<dbReference type="Pfam" id="PF00155">
    <property type="entry name" value="Aminotran_1_2"/>
    <property type="match status" value="1"/>
</dbReference>
<dbReference type="GO" id="GO:0008483">
    <property type="term" value="F:transaminase activity"/>
    <property type="evidence" value="ECO:0007669"/>
    <property type="project" value="UniProtKB-KW"/>
</dbReference>
<dbReference type="InterPro" id="IPR015422">
    <property type="entry name" value="PyrdxlP-dep_Trfase_small"/>
</dbReference>
<dbReference type="RefSeq" id="WP_311533859.1">
    <property type="nucleotide sequence ID" value="NZ_JAVRHQ010000004.1"/>
</dbReference>
<sequence length="810" mass="93349">MAKIKHNNFLDTVDEVFSDATRKGILHLNSQDTKFTGNTIKVDGNKMYHFGTTGYLGLEQDERLKKAAMEAVDSYGTQFPLSKTYISHPLYQELEEKLRTMYANPVVITKNSTLGHIAVIPTAVRDEDAVILDHQVHWSVQNAVQPLKLRGIPVEMIRHNNLDMLEDKIKELQGKVSRIWYMADGVYSMYGDFAPVRELMDLSDKYPQLHFYFDDVHGMSWKGKNGTGYVLEAMGGNLPENVLLFGTLSKTFGASGAVLACSNAELQRKIKTYGGPLTFSAQLEPASVAAACASADIHLSQEIYMLQNELSERIDYFNRLLSNTDLPLVAENPSPVFYIGTGTPVTGYNFVKRMMKEGFFVNLGLFPAVPIKNTGVRITICRHNQKEEIEKLVEAMVYHYPRALEETDSSPERVRRAFRMPVSREEKVQSSAEIFEIQCETKISAIPKEEWDSLMGKNCFEWNGQLFLEKTLTANDIPENNWFFYYILIKDKNSGVPVLATFLSYSLWKDDMLSPVSVSEKLEEQRKREPYHMTSMVLSMGSLFTEGEHLYINKTNHRWKEALLLLLQKIEELEQELKPSMVVLRDFEEQTNLNSLFHEQGFMKVKMPESCVMDNLSWDTIEEYKASLSSRSRRHFTKEVEPFEKKFDICYMEQVPPDEVSHFYQLYQNVRNNNFGLNTFAYPFKLFAEMSKDPGWEFIVLYLKPEYENRDEPKAVGVMFCYKNSSGTYVPSLVGMDYKYSREFQVYRQLLFQTIKRARYLHFEKIDFGITASFEKRKLGAIVQPKVSYVQARDNFKLELLGIMEAGIKK</sequence>
<keyword evidence="4" id="KW-0032">Aminotransferase</keyword>
<dbReference type="InterPro" id="IPR015421">
    <property type="entry name" value="PyrdxlP-dep_Trfase_major"/>
</dbReference>
<accession>A0ABU3C761</accession>
<proteinExistence type="predicted"/>
<dbReference type="InterPro" id="IPR050087">
    <property type="entry name" value="AON_synthase_class-II"/>
</dbReference>
<keyword evidence="2" id="KW-0808">Transferase</keyword>
<dbReference type="Gene3D" id="3.40.640.10">
    <property type="entry name" value="Type I PLP-dependent aspartate aminotransferase-like (Major domain)"/>
    <property type="match status" value="1"/>
</dbReference>
<comment type="cofactor">
    <cofactor evidence="1">
        <name>pyridoxal 5'-phosphate</name>
        <dbReference type="ChEBI" id="CHEBI:597326"/>
    </cofactor>
</comment>
<dbReference type="PANTHER" id="PTHR13693:SF3">
    <property type="entry name" value="LD36009P"/>
    <property type="match status" value="1"/>
</dbReference>
<dbReference type="Gene3D" id="3.40.630.30">
    <property type="match status" value="1"/>
</dbReference>
<dbReference type="Proteomes" id="UP001262889">
    <property type="component" value="Unassembled WGS sequence"/>
</dbReference>
<dbReference type="InterPro" id="IPR004839">
    <property type="entry name" value="Aminotransferase_I/II_large"/>
</dbReference>
<evidence type="ECO:0000313" key="4">
    <source>
        <dbReference type="EMBL" id="MDT0642185.1"/>
    </source>
</evidence>
<gene>
    <name evidence="4" type="ORF">RM553_05000</name>
</gene>
<evidence type="ECO:0000256" key="2">
    <source>
        <dbReference type="ARBA" id="ARBA00022679"/>
    </source>
</evidence>
<feature type="domain" description="Aminotransferase class I/classII large" evidence="3">
    <location>
        <begin position="50"/>
        <end position="395"/>
    </location>
</feature>
<dbReference type="EMBL" id="JAVRHQ010000004">
    <property type="protein sequence ID" value="MDT0642185.1"/>
    <property type="molecule type" value="Genomic_DNA"/>
</dbReference>
<dbReference type="Gene3D" id="3.90.1150.10">
    <property type="entry name" value="Aspartate Aminotransferase, domain 1"/>
    <property type="match status" value="1"/>
</dbReference>
<dbReference type="InterPro" id="IPR016181">
    <property type="entry name" value="Acyl_CoA_acyltransferase"/>
</dbReference>
<dbReference type="InterPro" id="IPR015424">
    <property type="entry name" value="PyrdxlP-dep_Trfase"/>
</dbReference>
<evidence type="ECO:0000259" key="3">
    <source>
        <dbReference type="Pfam" id="PF00155"/>
    </source>
</evidence>